<sequence>MTNTKTTTMKEKIMKAVDIQNGLTSYLANEYLPKVREDRAKIVRNLNLTKIGKEGERDKLGRKQEVLFLNHVSGQKREFTKLLEEVRSMAHLELTREPEKVDALKQKLFDSRLDSLRGKIAFATNPDAALKHLNELVSLADEPALARQINEMVMQLSQGVLSQVAGSAEASKKVRHTLGSIHADLTKRSEVGEDMHEVRELLESAEQRLQHEFVRTGVLGNALMEISKDTLEYANDIERYEQVHTKRIEEVAQAVQFER</sequence>
<evidence type="ECO:0000313" key="1">
    <source>
        <dbReference type="EMBL" id="EJQ99165.1"/>
    </source>
</evidence>
<protein>
    <submittedName>
        <fullName evidence="1">Uncharacterized protein</fullName>
    </submittedName>
</protein>
<dbReference type="RefSeq" id="WP_002160343.1">
    <property type="nucleotide sequence ID" value="NZ_JH792114.1"/>
</dbReference>
<dbReference type="EMBL" id="AHEN01000032">
    <property type="protein sequence ID" value="EJQ99165.1"/>
    <property type="molecule type" value="Genomic_DNA"/>
</dbReference>
<comment type="caution">
    <text evidence="1">The sequence shown here is derived from an EMBL/GenBank/DDBJ whole genome shotgun (WGS) entry which is preliminary data.</text>
</comment>
<dbReference type="Proteomes" id="UP000006997">
    <property type="component" value="Unassembled WGS sequence"/>
</dbReference>
<evidence type="ECO:0000313" key="2">
    <source>
        <dbReference type="Proteomes" id="UP000006997"/>
    </source>
</evidence>
<name>J8FEV0_BACCE</name>
<reference evidence="1 2" key="1">
    <citation type="submission" date="2012-04" db="EMBL/GenBank/DDBJ databases">
        <title>The Genome Sequence of Bacillus cereus MC67.</title>
        <authorList>
            <consortium name="The Broad Institute Genome Sequencing Platform"/>
            <consortium name="The Broad Institute Genome Sequencing Center for Infectious Disease"/>
            <person name="Feldgarden M."/>
            <person name="Van der Auwera G.A."/>
            <person name="Mahillon J."/>
            <person name="Duprez V."/>
            <person name="Timmery S."/>
            <person name="Mattelet C."/>
            <person name="Dierick K."/>
            <person name="Sun M."/>
            <person name="Yu Z."/>
            <person name="Zhu L."/>
            <person name="Hu X."/>
            <person name="Shank E.B."/>
            <person name="Swiecicka I."/>
            <person name="Hansen B.M."/>
            <person name="Andrup L."/>
            <person name="Young S.K."/>
            <person name="Zeng Q."/>
            <person name="Gargeya S."/>
            <person name="Fitzgerald M."/>
            <person name="Haas B."/>
            <person name="Abouelleil A."/>
            <person name="Alvarado L."/>
            <person name="Arachchi H.M."/>
            <person name="Berlin A."/>
            <person name="Chapman S.B."/>
            <person name="Goldberg J."/>
            <person name="Griggs A."/>
            <person name="Gujja S."/>
            <person name="Hansen M."/>
            <person name="Howarth C."/>
            <person name="Imamovic A."/>
            <person name="Larimer J."/>
            <person name="McCowen C."/>
            <person name="Montmayeur A."/>
            <person name="Murphy C."/>
            <person name="Neiman D."/>
            <person name="Pearson M."/>
            <person name="Priest M."/>
            <person name="Roberts A."/>
            <person name="Saif S."/>
            <person name="Shea T."/>
            <person name="Sisk P."/>
            <person name="Sykes S."/>
            <person name="Wortman J."/>
            <person name="Nusbaum C."/>
            <person name="Birren B."/>
        </authorList>
    </citation>
    <scope>NUCLEOTIDE SEQUENCE [LARGE SCALE GENOMIC DNA]</scope>
    <source>
        <strain evidence="1 2">MC67</strain>
    </source>
</reference>
<organism evidence="1 2">
    <name type="scientific">Bacillus cereus MC67</name>
    <dbReference type="NCBI Taxonomy" id="1053219"/>
    <lineage>
        <taxon>Bacteria</taxon>
        <taxon>Bacillati</taxon>
        <taxon>Bacillota</taxon>
        <taxon>Bacilli</taxon>
        <taxon>Bacillales</taxon>
        <taxon>Bacillaceae</taxon>
        <taxon>Bacillus</taxon>
        <taxon>Bacillus cereus group</taxon>
    </lineage>
</organism>
<proteinExistence type="predicted"/>
<dbReference type="HOGENOM" id="CLU_091605_0_0_9"/>
<dbReference type="PATRIC" id="fig|1053219.3.peg.3210"/>
<gene>
    <name evidence="1" type="ORF">II3_03145</name>
</gene>
<dbReference type="AlphaFoldDB" id="J8FEV0"/>
<accession>J8FEV0</accession>